<accession>A0A4Z1IKA0</accession>
<proteinExistence type="predicted"/>
<name>A0A4Z1IKA0_9HELO</name>
<dbReference type="Proteomes" id="UP000297527">
    <property type="component" value="Unassembled WGS sequence"/>
</dbReference>
<dbReference type="EMBL" id="PQXN01000031">
    <property type="protein sequence ID" value="TGO60934.1"/>
    <property type="molecule type" value="Genomic_DNA"/>
</dbReference>
<reference evidence="1 2" key="1">
    <citation type="submission" date="2017-12" db="EMBL/GenBank/DDBJ databases">
        <title>Comparative genomics of Botrytis spp.</title>
        <authorList>
            <person name="Valero-Jimenez C.A."/>
            <person name="Tapia P."/>
            <person name="Veloso J."/>
            <person name="Silva-Moreno E."/>
            <person name="Staats M."/>
            <person name="Valdes J.H."/>
            <person name="Van Kan J.A.L."/>
        </authorList>
    </citation>
    <scope>NUCLEOTIDE SEQUENCE [LARGE SCALE GENOMIC DNA]</scope>
    <source>
        <strain evidence="1 2">MUCL11595</strain>
    </source>
</reference>
<evidence type="ECO:0000313" key="1">
    <source>
        <dbReference type="EMBL" id="TGO60934.1"/>
    </source>
</evidence>
<evidence type="ECO:0000313" key="2">
    <source>
        <dbReference type="Proteomes" id="UP000297527"/>
    </source>
</evidence>
<gene>
    <name evidence="1" type="ORF">BCON_0031g00110</name>
</gene>
<sequence>MFLSIVTLTAMKALQAMRDIISNDPKSSLEVRFEVLKVRLYVFELDIDIGTDELTGMDSIPAMQGPLAHTLNTAFQAGHC</sequence>
<keyword evidence="2" id="KW-1185">Reference proteome</keyword>
<dbReference type="AlphaFoldDB" id="A0A4Z1IKA0"/>
<protein>
    <submittedName>
        <fullName evidence="1">Uncharacterized protein</fullName>
    </submittedName>
</protein>
<comment type="caution">
    <text evidence="1">The sequence shown here is derived from an EMBL/GenBank/DDBJ whole genome shotgun (WGS) entry which is preliminary data.</text>
</comment>
<organism evidence="1 2">
    <name type="scientific">Botryotinia convoluta</name>
    <dbReference type="NCBI Taxonomy" id="54673"/>
    <lineage>
        <taxon>Eukaryota</taxon>
        <taxon>Fungi</taxon>
        <taxon>Dikarya</taxon>
        <taxon>Ascomycota</taxon>
        <taxon>Pezizomycotina</taxon>
        <taxon>Leotiomycetes</taxon>
        <taxon>Helotiales</taxon>
        <taxon>Sclerotiniaceae</taxon>
        <taxon>Botryotinia</taxon>
    </lineage>
</organism>